<dbReference type="Pfam" id="PF00534">
    <property type="entry name" value="Glycos_transf_1"/>
    <property type="match status" value="1"/>
</dbReference>
<dbReference type="Proteomes" id="UP000614811">
    <property type="component" value="Unassembled WGS sequence"/>
</dbReference>
<dbReference type="SUPFAM" id="SSF53756">
    <property type="entry name" value="UDP-Glycosyltransferase/glycogen phosphorylase"/>
    <property type="match status" value="1"/>
</dbReference>
<dbReference type="CDD" id="cd03801">
    <property type="entry name" value="GT4_PimA-like"/>
    <property type="match status" value="1"/>
</dbReference>
<dbReference type="Gene3D" id="3.40.50.2000">
    <property type="entry name" value="Glycogen Phosphorylase B"/>
    <property type="match status" value="2"/>
</dbReference>
<dbReference type="AlphaFoldDB" id="A0A918VJ92"/>
<accession>A0A918VJ92</accession>
<dbReference type="GO" id="GO:0016757">
    <property type="term" value="F:glycosyltransferase activity"/>
    <property type="evidence" value="ECO:0007669"/>
    <property type="project" value="InterPro"/>
</dbReference>
<dbReference type="EMBL" id="BMXA01000002">
    <property type="protein sequence ID" value="GHA06026.1"/>
    <property type="molecule type" value="Genomic_DNA"/>
</dbReference>
<organism evidence="2 3">
    <name type="scientific">Arenicella chitinivorans</name>
    <dbReference type="NCBI Taxonomy" id="1329800"/>
    <lineage>
        <taxon>Bacteria</taxon>
        <taxon>Pseudomonadati</taxon>
        <taxon>Pseudomonadota</taxon>
        <taxon>Gammaproteobacteria</taxon>
        <taxon>Arenicellales</taxon>
        <taxon>Arenicellaceae</taxon>
        <taxon>Arenicella</taxon>
    </lineage>
</organism>
<dbReference type="InterPro" id="IPR050194">
    <property type="entry name" value="Glycosyltransferase_grp1"/>
</dbReference>
<keyword evidence="3" id="KW-1185">Reference proteome</keyword>
<evidence type="ECO:0000313" key="3">
    <source>
        <dbReference type="Proteomes" id="UP000614811"/>
    </source>
</evidence>
<dbReference type="PANTHER" id="PTHR45947:SF14">
    <property type="entry name" value="SLL1723 PROTEIN"/>
    <property type="match status" value="1"/>
</dbReference>
<proteinExistence type="predicted"/>
<evidence type="ECO:0000259" key="1">
    <source>
        <dbReference type="Pfam" id="PF00534"/>
    </source>
</evidence>
<dbReference type="PANTHER" id="PTHR45947">
    <property type="entry name" value="SULFOQUINOVOSYL TRANSFERASE SQD2"/>
    <property type="match status" value="1"/>
</dbReference>
<name>A0A918VJ92_9GAMM</name>
<feature type="domain" description="Glycosyl transferase family 1" evidence="1">
    <location>
        <begin position="164"/>
        <end position="323"/>
    </location>
</feature>
<reference evidence="2" key="2">
    <citation type="submission" date="2020-09" db="EMBL/GenBank/DDBJ databases">
        <authorList>
            <person name="Sun Q."/>
            <person name="Kim S."/>
        </authorList>
    </citation>
    <scope>NUCLEOTIDE SEQUENCE</scope>
    <source>
        <strain evidence="2">KCTC 12711</strain>
    </source>
</reference>
<sequence length="347" mass="40130">MNENLLSLEFRDVELLHVRMAFSTTSRDIGRFQVLKLWHLVATIAKIVCIRIKYKPDALYYPPAGRNLVPMYRDIIILCTTRWLFKQTIFHFHAGGISELYDTLPRLIKCLYRRAYFSPNTSIILSRLNPPDDQFIESKASFVVPNGIHCVRDFKSEDKPDHHGINILHVGLLCESKGVLVLLRSLATLASENVRFQACFVGNFQSRQFQDTCEAFVESNNLQERVEFKGALTGRDKWREFHRADIFCFPTFYEAETFGLVVLEAMQYNLAIIASSWRGVPDLIEHEETGLLVEPRSSDELTHALRKLSQDRALMSKLGQNAHSRFTEKFTIDKFRENMQDVFDQLS</sequence>
<comment type="caution">
    <text evidence="2">The sequence shown here is derived from an EMBL/GenBank/DDBJ whole genome shotgun (WGS) entry which is preliminary data.</text>
</comment>
<protein>
    <recommendedName>
        <fullName evidence="1">Glycosyl transferase family 1 domain-containing protein</fullName>
    </recommendedName>
</protein>
<dbReference type="InterPro" id="IPR001296">
    <property type="entry name" value="Glyco_trans_1"/>
</dbReference>
<gene>
    <name evidence="2" type="ORF">GCM10008090_14580</name>
</gene>
<reference evidence="2" key="1">
    <citation type="journal article" date="2014" name="Int. J. Syst. Evol. Microbiol.">
        <title>Complete genome sequence of Corynebacterium casei LMG S-19264T (=DSM 44701T), isolated from a smear-ripened cheese.</title>
        <authorList>
            <consortium name="US DOE Joint Genome Institute (JGI-PGF)"/>
            <person name="Walter F."/>
            <person name="Albersmeier A."/>
            <person name="Kalinowski J."/>
            <person name="Ruckert C."/>
        </authorList>
    </citation>
    <scope>NUCLEOTIDE SEQUENCE</scope>
    <source>
        <strain evidence="2">KCTC 12711</strain>
    </source>
</reference>
<evidence type="ECO:0000313" key="2">
    <source>
        <dbReference type="EMBL" id="GHA06026.1"/>
    </source>
</evidence>